<dbReference type="Proteomes" id="UP000231263">
    <property type="component" value="Unassembled WGS sequence"/>
</dbReference>
<reference evidence="3" key="1">
    <citation type="submission" date="2017-09" db="EMBL/GenBank/DDBJ databases">
        <title>Depth-based differentiation of microbial function through sediment-hosted aquifers and enrichment of novel symbionts in the deep terrestrial subsurface.</title>
        <authorList>
            <person name="Probst A.J."/>
            <person name="Ladd B."/>
            <person name="Jarett J.K."/>
            <person name="Geller-Mcgrath D.E."/>
            <person name="Sieber C.M.K."/>
            <person name="Emerson J.B."/>
            <person name="Anantharaman K."/>
            <person name="Thomas B.C."/>
            <person name="Malmstrom R."/>
            <person name="Stieglmeier M."/>
            <person name="Klingl A."/>
            <person name="Woyke T."/>
            <person name="Ryan C.M."/>
            <person name="Banfield J.F."/>
        </authorList>
    </citation>
    <scope>NUCLEOTIDE SEQUENCE [LARGE SCALE GENOMIC DNA]</scope>
</reference>
<dbReference type="InterPro" id="IPR001173">
    <property type="entry name" value="Glyco_trans_2-like"/>
</dbReference>
<dbReference type="InterPro" id="IPR050256">
    <property type="entry name" value="Glycosyltransferase_2"/>
</dbReference>
<organism evidence="2 3">
    <name type="scientific">Candidatus Uhrbacteria bacterium CG_4_9_14_3_um_filter_41_35</name>
    <dbReference type="NCBI Taxonomy" id="1975034"/>
    <lineage>
        <taxon>Bacteria</taxon>
        <taxon>Candidatus Uhriibacteriota</taxon>
    </lineage>
</organism>
<evidence type="ECO:0000259" key="1">
    <source>
        <dbReference type="Pfam" id="PF00535"/>
    </source>
</evidence>
<protein>
    <submittedName>
        <fullName evidence="2">Glycosyltransferase family 2 protein</fullName>
    </submittedName>
</protein>
<comment type="caution">
    <text evidence="2">The sequence shown here is derived from an EMBL/GenBank/DDBJ whole genome shotgun (WGS) entry which is preliminary data.</text>
</comment>
<accession>A0A2M7XCY9</accession>
<dbReference type="PANTHER" id="PTHR48090:SF7">
    <property type="entry name" value="RFBJ PROTEIN"/>
    <property type="match status" value="1"/>
</dbReference>
<evidence type="ECO:0000313" key="3">
    <source>
        <dbReference type="Proteomes" id="UP000231263"/>
    </source>
</evidence>
<gene>
    <name evidence="2" type="ORF">CO173_04755</name>
</gene>
<dbReference type="Pfam" id="PF00535">
    <property type="entry name" value="Glycos_transf_2"/>
    <property type="match status" value="1"/>
</dbReference>
<feature type="domain" description="Glycosyltransferase 2-like" evidence="1">
    <location>
        <begin position="6"/>
        <end position="160"/>
    </location>
</feature>
<dbReference type="AlphaFoldDB" id="A0A2M7XCY9"/>
<evidence type="ECO:0000313" key="2">
    <source>
        <dbReference type="EMBL" id="PJA45733.1"/>
    </source>
</evidence>
<keyword evidence="2" id="KW-0808">Transferase</keyword>
<name>A0A2M7XCY9_9BACT</name>
<dbReference type="Gene3D" id="3.90.550.10">
    <property type="entry name" value="Spore Coat Polysaccharide Biosynthesis Protein SpsA, Chain A"/>
    <property type="match status" value="1"/>
</dbReference>
<dbReference type="EMBL" id="PFWT01000026">
    <property type="protein sequence ID" value="PJA45733.1"/>
    <property type="molecule type" value="Genomic_DNA"/>
</dbReference>
<dbReference type="PANTHER" id="PTHR48090">
    <property type="entry name" value="UNDECAPRENYL-PHOSPHATE 4-DEOXY-4-FORMAMIDO-L-ARABINOSE TRANSFERASE-RELATED"/>
    <property type="match status" value="1"/>
</dbReference>
<dbReference type="InterPro" id="IPR029044">
    <property type="entry name" value="Nucleotide-diphossugar_trans"/>
</dbReference>
<dbReference type="GO" id="GO:0016740">
    <property type="term" value="F:transferase activity"/>
    <property type="evidence" value="ECO:0007669"/>
    <property type="project" value="UniProtKB-KW"/>
</dbReference>
<proteinExistence type="predicted"/>
<sequence length="224" mass="24794">MKIVAVIPAYNEEQRIRNSAEDAGRFVDTVVVVDDCSKDKTGEVALTAGAHVLRHEINRGQGAALQTGTDYAVQNLEADIIVHFDADGQMQGADIPKMIEPILNSEVDIVLGSRFLGAESNMPLSRRLTLWLALLFTRLVSGIKISDTHNGFRALSKYSAQNIKISLDRMAHASEILDLIKLKNLKFVERPVMIKYTADTLAKGQSFMSGFIVLKDFIKSKFID</sequence>
<dbReference type="CDD" id="cd04179">
    <property type="entry name" value="DPM_DPG-synthase_like"/>
    <property type="match status" value="1"/>
</dbReference>
<dbReference type="SUPFAM" id="SSF53448">
    <property type="entry name" value="Nucleotide-diphospho-sugar transferases"/>
    <property type="match status" value="1"/>
</dbReference>